<dbReference type="PROSITE" id="PS01035">
    <property type="entry name" value="PTS_EIIB_TYPE_1_CYS"/>
    <property type="match status" value="1"/>
</dbReference>
<dbReference type="PANTHER" id="PTHR30175">
    <property type="entry name" value="PHOSPHOTRANSFERASE SYSTEM TRANSPORT PROTEIN"/>
    <property type="match status" value="1"/>
</dbReference>
<dbReference type="Pfam" id="PF00367">
    <property type="entry name" value="PTS_EIIB"/>
    <property type="match status" value="1"/>
</dbReference>
<dbReference type="InterPro" id="IPR001127">
    <property type="entry name" value="PTS_EIIA_1_perm"/>
</dbReference>
<comment type="subcellular location">
    <subcellularLocation>
        <location evidence="1">Cell membrane</location>
        <topology evidence="1">Multi-pass membrane protein</topology>
    </subcellularLocation>
</comment>
<evidence type="ECO:0000313" key="17">
    <source>
        <dbReference type="Proteomes" id="UP000664701"/>
    </source>
</evidence>
<keyword evidence="7 12" id="KW-0812">Transmembrane</keyword>
<keyword evidence="10 12" id="KW-0472">Membrane</keyword>
<dbReference type="PROSITE" id="PS51103">
    <property type="entry name" value="PTS_EIIC_TYPE_1"/>
    <property type="match status" value="1"/>
</dbReference>
<evidence type="ECO:0000256" key="6">
    <source>
        <dbReference type="ARBA" id="ARBA00022683"/>
    </source>
</evidence>
<dbReference type="Gene3D" id="3.30.1360.60">
    <property type="entry name" value="Glucose permease domain IIB"/>
    <property type="match status" value="1"/>
</dbReference>
<keyword evidence="4" id="KW-0762">Sugar transport</keyword>
<dbReference type="PROSITE" id="PS51098">
    <property type="entry name" value="PTS_EIIB_TYPE_1"/>
    <property type="match status" value="1"/>
</dbReference>
<sequence length="642" mass="69130">MDYKELNEQILENIGGKENINGLAHCMTRLRFKLKDESKANTETIKKISGVVTVVQSGGQYQIVIGNHVAEVYKEFVELAGIQNASTSQDDVDKPKGILNNFIDIVSGVFTPVINVLMAAGMIKGLLALLAAFELIDKVSGTYLILNATGDGLFYFFPLFLGYTASNKFGGKPFIGMAIGAALVYPSVVAASSAGGEALFTLFQGTVIESPVYIKFLGLPVILMNYASSVIPIIAGTYLAAKFEAFFTRVIPRMVRSFFVSFLTLIITVPLVFLIVGPITTWAGLFIGQILSAANDFSPIIAGTVIGGFWQVFIMFGLHWGFVPIALNNYATLGYDVVMMAGLATPLAMAGVTFAVFFKTKNKKLKEIAFPAALSAVFGITEPALYGVTLARKKVFYTTSVAVAIPGAIMGIFKTRVYINGGTGIFALPRFINPEVGFDNSFIGFTIACAVAFVVGFLITYFYSYNPKLDEETDEVTEKESVSINETLGQTVLYELDTPIKGEVIPLSKVSDAAFSTGLLGQGVAILPTEGKVYAPADGEVTTLFPTYHALGLTTNEGIEILIHIGMDTVNLQGKYFNPAVKQGDTVRKGQLLVTFDIDAITAAGYSLQTPIIITNSKKYLEIVNVEVSSVSHEDNLLTVIA</sequence>
<dbReference type="InterPro" id="IPR003352">
    <property type="entry name" value="PTS_EIIC"/>
</dbReference>
<evidence type="ECO:0000256" key="2">
    <source>
        <dbReference type="ARBA" id="ARBA00022448"/>
    </source>
</evidence>
<feature type="transmembrane region" description="Helical" evidence="12">
    <location>
        <begin position="368"/>
        <end position="388"/>
    </location>
</feature>
<evidence type="ECO:0000256" key="4">
    <source>
        <dbReference type="ARBA" id="ARBA00022597"/>
    </source>
</evidence>
<feature type="domain" description="PTS EIIA type-1" evidence="13">
    <location>
        <begin position="512"/>
        <end position="616"/>
    </location>
</feature>
<evidence type="ECO:0000256" key="11">
    <source>
        <dbReference type="PROSITE-ProRule" id="PRU00421"/>
    </source>
</evidence>
<dbReference type="PROSITE" id="PS00371">
    <property type="entry name" value="PTS_EIIA_TYPE_1_HIS"/>
    <property type="match status" value="1"/>
</dbReference>
<dbReference type="InterPro" id="IPR050558">
    <property type="entry name" value="PTS_Sugar-Specific_Components"/>
</dbReference>
<dbReference type="PROSITE" id="PS51093">
    <property type="entry name" value="PTS_EIIA_TYPE_1"/>
    <property type="match status" value="1"/>
</dbReference>
<evidence type="ECO:0000256" key="1">
    <source>
        <dbReference type="ARBA" id="ARBA00004651"/>
    </source>
</evidence>
<dbReference type="EMBL" id="CP147251">
    <property type="protein sequence ID" value="WYJ77437.1"/>
    <property type="molecule type" value="Genomic_DNA"/>
</dbReference>
<evidence type="ECO:0000313" key="16">
    <source>
        <dbReference type="EMBL" id="WYJ77437.1"/>
    </source>
</evidence>
<protein>
    <submittedName>
        <fullName evidence="16">PTS system, beta-glucoside-specific IIA component</fullName>
    </submittedName>
</protein>
<feature type="transmembrane region" description="Helical" evidence="12">
    <location>
        <begin position="335"/>
        <end position="356"/>
    </location>
</feature>
<dbReference type="Pfam" id="PF00358">
    <property type="entry name" value="PTS_EIIA_1"/>
    <property type="match status" value="1"/>
</dbReference>
<evidence type="ECO:0000256" key="12">
    <source>
        <dbReference type="SAM" id="Phobius"/>
    </source>
</evidence>
<feature type="transmembrane region" description="Helical" evidence="12">
    <location>
        <begin position="216"/>
        <end position="241"/>
    </location>
</feature>
<dbReference type="InterPro" id="IPR001996">
    <property type="entry name" value="PTS_IIB_1"/>
</dbReference>
<evidence type="ECO:0000256" key="7">
    <source>
        <dbReference type="ARBA" id="ARBA00022692"/>
    </source>
</evidence>
<dbReference type="InterPro" id="IPR011055">
    <property type="entry name" value="Dup_hybrid_motif"/>
</dbReference>
<evidence type="ECO:0000256" key="3">
    <source>
        <dbReference type="ARBA" id="ARBA00022475"/>
    </source>
</evidence>
<dbReference type="NCBIfam" id="TIGR00830">
    <property type="entry name" value="PTBA"/>
    <property type="match status" value="1"/>
</dbReference>
<organism evidence="16 17">
    <name type="scientific">Candidatus Enterococcus lowellii</name>
    <dbReference type="NCBI Taxonomy" id="2230877"/>
    <lineage>
        <taxon>Bacteria</taxon>
        <taxon>Bacillati</taxon>
        <taxon>Bacillota</taxon>
        <taxon>Bacilli</taxon>
        <taxon>Lactobacillales</taxon>
        <taxon>Enterococcaceae</taxon>
        <taxon>Enterococcus</taxon>
    </lineage>
</organism>
<dbReference type="PANTHER" id="PTHR30175:SF1">
    <property type="entry name" value="PTS SYSTEM ARBUTIN-, CELLOBIOSE-, AND SALICIN-SPECIFIC EIIBC COMPONENT-RELATED"/>
    <property type="match status" value="1"/>
</dbReference>
<dbReference type="RefSeq" id="WP_207940437.1">
    <property type="nucleotide sequence ID" value="NZ_CP147251.1"/>
</dbReference>
<feature type="active site" description="Phosphocysteine intermediate; for EIIB activity" evidence="11">
    <location>
        <position position="26"/>
    </location>
</feature>
<evidence type="ECO:0000259" key="13">
    <source>
        <dbReference type="PROSITE" id="PS51093"/>
    </source>
</evidence>
<dbReference type="NCBIfam" id="TIGR00826">
    <property type="entry name" value="EIIB_glc"/>
    <property type="match status" value="1"/>
</dbReference>
<proteinExistence type="predicted"/>
<feature type="transmembrane region" description="Helical" evidence="12">
    <location>
        <begin position="143"/>
        <end position="162"/>
    </location>
</feature>
<dbReference type="Proteomes" id="UP000664701">
    <property type="component" value="Chromosome"/>
</dbReference>
<reference evidence="16 17" key="1">
    <citation type="submission" date="2024-03" db="EMBL/GenBank/DDBJ databases">
        <title>The Genome Sequence of Enterococcus sp. DIV2402.</title>
        <authorList>
            <consortium name="The Broad Institute Genomics Platform"/>
            <consortium name="The Broad Institute Microbial Omics Core"/>
            <consortium name="The Broad Institute Genomic Center for Infectious Diseases"/>
            <person name="Earl A."/>
            <person name="Manson A."/>
            <person name="Gilmore M."/>
            <person name="Schwartman J."/>
            <person name="Shea T."/>
            <person name="Abouelleil A."/>
            <person name="Cao P."/>
            <person name="Chapman S."/>
            <person name="Cusick C."/>
            <person name="Young S."/>
            <person name="Neafsey D."/>
            <person name="Nusbaum C."/>
            <person name="Birren B."/>
        </authorList>
    </citation>
    <scope>NUCLEOTIDE SEQUENCE [LARGE SCALE GENOMIC DNA]</scope>
    <source>
        <strain evidence="16 17">DIV2402</strain>
    </source>
</reference>
<feature type="transmembrane region" description="Helical" evidence="12">
    <location>
        <begin position="262"/>
        <end position="288"/>
    </location>
</feature>
<dbReference type="Pfam" id="PF02378">
    <property type="entry name" value="PTS_EIIC"/>
    <property type="match status" value="1"/>
</dbReference>
<feature type="domain" description="PTS EIIB type-1" evidence="14">
    <location>
        <begin position="4"/>
        <end position="86"/>
    </location>
</feature>
<keyword evidence="8" id="KW-0418">Kinase</keyword>
<dbReference type="InterPro" id="IPR011297">
    <property type="entry name" value="PTS_IIABC_b_glu"/>
</dbReference>
<feature type="transmembrane region" description="Helical" evidence="12">
    <location>
        <begin position="442"/>
        <end position="463"/>
    </location>
</feature>
<feature type="transmembrane region" description="Helical" evidence="12">
    <location>
        <begin position="300"/>
        <end position="323"/>
    </location>
</feature>
<accession>A0ABZ2SPH0</accession>
<name>A0ABZ2SPH0_9ENTE</name>
<keyword evidence="6" id="KW-0598">Phosphotransferase system</keyword>
<keyword evidence="9 12" id="KW-1133">Transmembrane helix</keyword>
<feature type="transmembrane region" description="Helical" evidence="12">
    <location>
        <begin position="102"/>
        <end position="123"/>
    </location>
</feature>
<dbReference type="CDD" id="cd00212">
    <property type="entry name" value="PTS_IIB_glc"/>
    <property type="match status" value="1"/>
</dbReference>
<keyword evidence="5" id="KW-0808">Transferase</keyword>
<feature type="transmembrane region" description="Helical" evidence="12">
    <location>
        <begin position="395"/>
        <end position="413"/>
    </location>
</feature>
<dbReference type="InterPro" id="IPR013013">
    <property type="entry name" value="PTS_EIIC_1"/>
</dbReference>
<dbReference type="SUPFAM" id="SSF51261">
    <property type="entry name" value="Duplicated hybrid motif"/>
    <property type="match status" value="1"/>
</dbReference>
<keyword evidence="17" id="KW-1185">Reference proteome</keyword>
<evidence type="ECO:0000256" key="10">
    <source>
        <dbReference type="ARBA" id="ARBA00023136"/>
    </source>
</evidence>
<evidence type="ECO:0000259" key="14">
    <source>
        <dbReference type="PROSITE" id="PS51098"/>
    </source>
</evidence>
<keyword evidence="3" id="KW-1003">Cell membrane</keyword>
<dbReference type="InterPro" id="IPR018113">
    <property type="entry name" value="PTrfase_EIIB_Cys"/>
</dbReference>
<keyword evidence="2" id="KW-0813">Transport</keyword>
<dbReference type="InterPro" id="IPR036878">
    <property type="entry name" value="Glu_permease_IIB"/>
</dbReference>
<gene>
    <name evidence="16" type="ORF">DOK78_002075</name>
</gene>
<dbReference type="Gene3D" id="2.70.70.10">
    <property type="entry name" value="Glucose Permease (Domain IIA)"/>
    <property type="match status" value="1"/>
</dbReference>
<feature type="domain" description="PTS EIIC type-1" evidence="15">
    <location>
        <begin position="104"/>
        <end position="479"/>
    </location>
</feature>
<evidence type="ECO:0000256" key="9">
    <source>
        <dbReference type="ARBA" id="ARBA00022989"/>
    </source>
</evidence>
<evidence type="ECO:0000256" key="8">
    <source>
        <dbReference type="ARBA" id="ARBA00022777"/>
    </source>
</evidence>
<feature type="transmembrane region" description="Helical" evidence="12">
    <location>
        <begin position="174"/>
        <end position="196"/>
    </location>
</feature>
<dbReference type="SUPFAM" id="SSF55604">
    <property type="entry name" value="Glucose permease domain IIB"/>
    <property type="match status" value="1"/>
</dbReference>
<dbReference type="NCBIfam" id="TIGR01995">
    <property type="entry name" value="PTS-II-ABC-beta"/>
    <property type="match status" value="1"/>
</dbReference>
<evidence type="ECO:0000256" key="5">
    <source>
        <dbReference type="ARBA" id="ARBA00022679"/>
    </source>
</evidence>
<evidence type="ECO:0000259" key="15">
    <source>
        <dbReference type="PROSITE" id="PS51103"/>
    </source>
</evidence>